<dbReference type="GO" id="GO:0016020">
    <property type="term" value="C:membrane"/>
    <property type="evidence" value="ECO:0007669"/>
    <property type="project" value="UniProtKB-SubCell"/>
</dbReference>
<keyword evidence="4 6" id="KW-0472">Membrane</keyword>
<dbReference type="OrthoDB" id="5240840at2759"/>
<feature type="region of interest" description="Disordered" evidence="5">
    <location>
        <begin position="581"/>
        <end position="622"/>
    </location>
</feature>
<feature type="compositionally biased region" description="Polar residues" evidence="5">
    <location>
        <begin position="529"/>
        <end position="545"/>
    </location>
</feature>
<keyword evidence="3 6" id="KW-1133">Transmembrane helix</keyword>
<feature type="compositionally biased region" description="Polar residues" evidence="5">
    <location>
        <begin position="309"/>
        <end position="332"/>
    </location>
</feature>
<feature type="transmembrane region" description="Helical" evidence="6">
    <location>
        <begin position="205"/>
        <end position="226"/>
    </location>
</feature>
<evidence type="ECO:0000256" key="2">
    <source>
        <dbReference type="ARBA" id="ARBA00022692"/>
    </source>
</evidence>
<dbReference type="InterPro" id="IPR051694">
    <property type="entry name" value="Immunoregulatory_rcpt-like"/>
</dbReference>
<dbReference type="GO" id="GO:0071944">
    <property type="term" value="C:cell periphery"/>
    <property type="evidence" value="ECO:0007669"/>
    <property type="project" value="UniProtKB-ARBA"/>
</dbReference>
<comment type="subcellular location">
    <subcellularLocation>
        <location evidence="1">Membrane</location>
        <topology evidence="1">Single-pass membrane protein</topology>
    </subcellularLocation>
</comment>
<feature type="region of interest" description="Disordered" evidence="5">
    <location>
        <begin position="643"/>
        <end position="727"/>
    </location>
</feature>
<feature type="compositionally biased region" description="Low complexity" evidence="5">
    <location>
        <begin position="82"/>
        <end position="124"/>
    </location>
</feature>
<dbReference type="STRING" id="2656787.A0A370TDG7"/>
<feature type="compositionally biased region" description="Polar residues" evidence="5">
    <location>
        <begin position="125"/>
        <end position="142"/>
    </location>
</feature>
<feature type="compositionally biased region" description="Low complexity" evidence="5">
    <location>
        <begin position="583"/>
        <end position="595"/>
    </location>
</feature>
<sequence>MSNLPAGFFITSLNGQRCTAIPKALGAANSDAAAAAAAVAAVTATSQMQQLAQVTASSSQVQTTLPDVPLSSVAPPSSIEIASTTQPTSTSIPAITPAPPIINTSTPEAQASPSPISSAASPASKGTTPTRSSSTPLANTLKSEVRASPTPSSVPNGSENALQSLQSLAMSIPSAAATPTPASLSTESATGDDISLNPRLTAAPVVGGVLGAAAAIAGLAFLFWFLRKRRKAGRQSLLTPLSTGRDSAFYPRDDNEVGSSSYNEKWRSGVGSQGNPFGAAASKLKLGVAGVGASLKSKLVKNDTPSVNLNRGNSQFLDGPISQHSRNNSVLSGSGGNLTVKDRLDTLLDRFREKFSFNQRVRKANEPSDPFEAARGMTEKQARLNNPQPDFSQLLGMDDRELQLQAERSRAALAKTQSGASLPPLGSLGLNFGSNDPFADPIKATGPNEQNIPWKPSKAATGGRSGDAYDSNSNPFEDPVSQTSNPFADPTSQRRPSISNPNTYVADIRRSRGQSVDTTNRRPSGAYRPQSNMTGAVSRYPSSIAPSRDSYRDTIFSSFSGNARKGKGRSDPFDLERPELWRRNNFNNRTSTRQRGTTMSGGLRDSEMNLYPTPLTTNNLQNQGMQRVQSNATYGSKYSSGAPSLVGWGDPGPDLGPGSTNSSMRGNASSSGGSADFSANGGAGTGGHGRLGLDAQGERARQLADGNVSPISLENGAGNGGLVGKAM</sequence>
<feature type="compositionally biased region" description="Polar residues" evidence="5">
    <location>
        <begin position="470"/>
        <end position="503"/>
    </location>
</feature>
<evidence type="ECO:0000256" key="1">
    <source>
        <dbReference type="ARBA" id="ARBA00004167"/>
    </source>
</evidence>
<organism evidence="7 8">
    <name type="scientific">Venustampulla echinocandica</name>
    <dbReference type="NCBI Taxonomy" id="2656787"/>
    <lineage>
        <taxon>Eukaryota</taxon>
        <taxon>Fungi</taxon>
        <taxon>Dikarya</taxon>
        <taxon>Ascomycota</taxon>
        <taxon>Pezizomycotina</taxon>
        <taxon>Leotiomycetes</taxon>
        <taxon>Helotiales</taxon>
        <taxon>Pleuroascaceae</taxon>
        <taxon>Venustampulla</taxon>
    </lineage>
</organism>
<dbReference type="Proteomes" id="UP000254866">
    <property type="component" value="Unassembled WGS sequence"/>
</dbReference>
<feature type="compositionally biased region" description="Polar residues" evidence="5">
    <location>
        <begin position="149"/>
        <end position="159"/>
    </location>
</feature>
<dbReference type="RefSeq" id="XP_031866231.1">
    <property type="nucleotide sequence ID" value="XM_032017588.1"/>
</dbReference>
<feature type="region of interest" description="Disordered" evidence="5">
    <location>
        <begin position="82"/>
        <end position="159"/>
    </location>
</feature>
<feature type="region of interest" description="Disordered" evidence="5">
    <location>
        <begin position="309"/>
        <end position="335"/>
    </location>
</feature>
<dbReference type="EMBL" id="NPIC01000010">
    <property type="protein sequence ID" value="RDL32509.1"/>
    <property type="molecule type" value="Genomic_DNA"/>
</dbReference>
<name>A0A370TDG7_9HELO</name>
<feature type="compositionally biased region" description="Gly residues" evidence="5">
    <location>
        <begin position="681"/>
        <end position="690"/>
    </location>
</feature>
<protein>
    <submittedName>
        <fullName evidence="7">Uncharacterized protein</fullName>
    </submittedName>
</protein>
<feature type="compositionally biased region" description="Low complexity" evidence="5">
    <location>
        <begin position="647"/>
        <end position="680"/>
    </location>
</feature>
<dbReference type="GeneID" id="43601814"/>
<evidence type="ECO:0000313" key="7">
    <source>
        <dbReference type="EMBL" id="RDL32509.1"/>
    </source>
</evidence>
<evidence type="ECO:0000256" key="3">
    <source>
        <dbReference type="ARBA" id="ARBA00022989"/>
    </source>
</evidence>
<proteinExistence type="predicted"/>
<evidence type="ECO:0000256" key="5">
    <source>
        <dbReference type="SAM" id="MobiDB-lite"/>
    </source>
</evidence>
<evidence type="ECO:0000256" key="4">
    <source>
        <dbReference type="ARBA" id="ARBA00023136"/>
    </source>
</evidence>
<feature type="compositionally biased region" description="Gly residues" evidence="5">
    <location>
        <begin position="717"/>
        <end position="727"/>
    </location>
</feature>
<evidence type="ECO:0000256" key="6">
    <source>
        <dbReference type="SAM" id="Phobius"/>
    </source>
</evidence>
<reference evidence="7 8" key="1">
    <citation type="journal article" date="2018" name="IMA Fungus">
        <title>IMA Genome-F 9: Draft genome sequence of Annulohypoxylon stygium, Aspergillus mulundensis, Berkeleyomyces basicola (syn. Thielaviopsis basicola), Ceratocystis smalleyi, two Cercospora beticola strains, Coleophoma cylindrospora, Fusarium fracticaudum, Phialophora cf. hyalina, and Morchella septimelata.</title>
        <authorList>
            <person name="Wingfield B.D."/>
            <person name="Bills G.F."/>
            <person name="Dong Y."/>
            <person name="Huang W."/>
            <person name="Nel W.J."/>
            <person name="Swalarsk-Parry B.S."/>
            <person name="Vaghefi N."/>
            <person name="Wilken P.M."/>
            <person name="An Z."/>
            <person name="de Beer Z.W."/>
            <person name="De Vos L."/>
            <person name="Chen L."/>
            <person name="Duong T.A."/>
            <person name="Gao Y."/>
            <person name="Hammerbacher A."/>
            <person name="Kikkert J.R."/>
            <person name="Li Y."/>
            <person name="Li H."/>
            <person name="Li K."/>
            <person name="Li Q."/>
            <person name="Liu X."/>
            <person name="Ma X."/>
            <person name="Naidoo K."/>
            <person name="Pethybridge S.J."/>
            <person name="Sun J."/>
            <person name="Steenkamp E.T."/>
            <person name="van der Nest M.A."/>
            <person name="van Wyk S."/>
            <person name="Wingfield M.J."/>
            <person name="Xiong C."/>
            <person name="Yue Q."/>
            <person name="Zhang X."/>
        </authorList>
    </citation>
    <scope>NUCLEOTIDE SEQUENCE [LARGE SCALE GENOMIC DNA]</scope>
    <source>
        <strain evidence="7 8">BP 5553</strain>
    </source>
</reference>
<dbReference type="PANTHER" id="PTHR15549">
    <property type="entry name" value="PAIRED IMMUNOGLOBULIN-LIKE TYPE 2 RECEPTOR"/>
    <property type="match status" value="1"/>
</dbReference>
<gene>
    <name evidence="7" type="ORF">BP5553_08965</name>
</gene>
<dbReference type="AlphaFoldDB" id="A0A370TDG7"/>
<accession>A0A370TDG7</accession>
<feature type="region of interest" description="Disordered" evidence="5">
    <location>
        <begin position="439"/>
        <end position="549"/>
    </location>
</feature>
<comment type="caution">
    <text evidence="7">The sequence shown here is derived from an EMBL/GenBank/DDBJ whole genome shotgun (WGS) entry which is preliminary data.</text>
</comment>
<feature type="compositionally biased region" description="Polar residues" evidence="5">
    <location>
        <begin position="513"/>
        <end position="522"/>
    </location>
</feature>
<keyword evidence="8" id="KW-1185">Reference proteome</keyword>
<evidence type="ECO:0000313" key="8">
    <source>
        <dbReference type="Proteomes" id="UP000254866"/>
    </source>
</evidence>
<keyword evidence="2 6" id="KW-0812">Transmembrane</keyword>